<dbReference type="PROSITE" id="PS51257">
    <property type="entry name" value="PROKAR_LIPOPROTEIN"/>
    <property type="match status" value="1"/>
</dbReference>
<comment type="caution">
    <text evidence="2">The sequence shown here is derived from an EMBL/GenBank/DDBJ whole genome shotgun (WGS) entry which is preliminary data.</text>
</comment>
<keyword evidence="3" id="KW-1185">Reference proteome</keyword>
<proteinExistence type="predicted"/>
<dbReference type="Proteomes" id="UP001595711">
    <property type="component" value="Unassembled WGS sequence"/>
</dbReference>
<feature type="chain" id="PRO_5046359210" evidence="1">
    <location>
        <begin position="30"/>
        <end position="472"/>
    </location>
</feature>
<dbReference type="RefSeq" id="WP_379720381.1">
    <property type="nucleotide sequence ID" value="NZ_JBHRYJ010000001.1"/>
</dbReference>
<organism evidence="2 3">
    <name type="scientific">Ferrovibrio xuzhouensis</name>
    <dbReference type="NCBI Taxonomy" id="1576914"/>
    <lineage>
        <taxon>Bacteria</taxon>
        <taxon>Pseudomonadati</taxon>
        <taxon>Pseudomonadota</taxon>
        <taxon>Alphaproteobacteria</taxon>
        <taxon>Rhodospirillales</taxon>
        <taxon>Rhodospirillaceae</taxon>
        <taxon>Ferrovibrio</taxon>
    </lineage>
</organism>
<evidence type="ECO:0000313" key="2">
    <source>
        <dbReference type="EMBL" id="MFC3674082.1"/>
    </source>
</evidence>
<evidence type="ECO:0000313" key="3">
    <source>
        <dbReference type="Proteomes" id="UP001595711"/>
    </source>
</evidence>
<accession>A0ABV7VB60</accession>
<evidence type="ECO:0000256" key="1">
    <source>
        <dbReference type="SAM" id="SignalP"/>
    </source>
</evidence>
<name>A0ABV7VB60_9PROT</name>
<keyword evidence="1" id="KW-0732">Signal</keyword>
<protein>
    <submittedName>
        <fullName evidence="2">TolC family protein</fullName>
    </submittedName>
</protein>
<sequence length="472" mass="51801">MIRVSLSAPRPTAGRLGLVLLAAALLAGCADSIAGKGFDEAAQTAGAALGRQPVWIRSDEDRAKAQARVAALLQKPLDPDDAVEIALLNNRGLQARYAELGLSAADLAQASRLPNPGFSFKRLSSNGDLDIERQFSLDAMGVLTLPIRHAIEKRRFEQAKLKAANDILVTAANVRQAWYRAVAAQQAAVYVGQVKDAAEARVDLARRMRRTGNWSLLDYAREQAFYAETVARIARAKLSAAAERERLVRLLGLYGGDLAFTLPERLPDLPAALQDTGDLEARALAERLDIRAGRAEVAGLAASLGLTRTTRVINVLETSYYRNSLSGQSRQTGYEIRLEVPLFDWGDAKVAHAEQTYMQAVDRLAEQAVNLRSELRESYGEYQTAWDLARHYRDEIIPLRQKISDEMLLRYNGMLVSAFDLLGDAREQVDSVTEAIAAQRDFWLAETSLRFVTLADTGRPDSAPALSLAARN</sequence>
<feature type="signal peptide" evidence="1">
    <location>
        <begin position="1"/>
        <end position="29"/>
    </location>
</feature>
<dbReference type="PANTHER" id="PTHR30203">
    <property type="entry name" value="OUTER MEMBRANE CATION EFFLUX PROTEIN"/>
    <property type="match status" value="1"/>
</dbReference>
<dbReference type="SUPFAM" id="SSF56954">
    <property type="entry name" value="Outer membrane efflux proteins (OEP)"/>
    <property type="match status" value="1"/>
</dbReference>
<gene>
    <name evidence="2" type="ORF">ACFOOQ_00915</name>
</gene>
<dbReference type="EMBL" id="JBHRYJ010000001">
    <property type="protein sequence ID" value="MFC3674082.1"/>
    <property type="molecule type" value="Genomic_DNA"/>
</dbReference>
<reference evidence="3" key="1">
    <citation type="journal article" date="2019" name="Int. J. Syst. Evol. Microbiol.">
        <title>The Global Catalogue of Microorganisms (GCM) 10K type strain sequencing project: providing services to taxonomists for standard genome sequencing and annotation.</title>
        <authorList>
            <consortium name="The Broad Institute Genomics Platform"/>
            <consortium name="The Broad Institute Genome Sequencing Center for Infectious Disease"/>
            <person name="Wu L."/>
            <person name="Ma J."/>
        </authorList>
    </citation>
    <scope>NUCLEOTIDE SEQUENCE [LARGE SCALE GENOMIC DNA]</scope>
    <source>
        <strain evidence="3">KCTC 42182</strain>
    </source>
</reference>
<dbReference type="Gene3D" id="1.20.1600.10">
    <property type="entry name" value="Outer membrane efflux proteins (OEP)"/>
    <property type="match status" value="1"/>
</dbReference>
<dbReference type="InterPro" id="IPR010131">
    <property type="entry name" value="MdtP/NodT-like"/>
</dbReference>
<dbReference type="PANTHER" id="PTHR30203:SF24">
    <property type="entry name" value="BLR4935 PROTEIN"/>
    <property type="match status" value="1"/>
</dbReference>